<proteinExistence type="predicted"/>
<gene>
    <name evidence="1" type="ORF">RI060_42165</name>
</gene>
<dbReference type="Gene3D" id="3.30.70.141">
    <property type="entry name" value="Nucleoside diphosphate kinase-like domain"/>
    <property type="match status" value="1"/>
</dbReference>
<protein>
    <submittedName>
        <fullName evidence="1">Uncharacterized protein</fullName>
    </submittedName>
</protein>
<organism evidence="1 2">
    <name type="scientific">Streptomyces violaceus</name>
    <name type="common">Streptomyces venezuelae</name>
    <dbReference type="NCBI Taxonomy" id="1936"/>
    <lineage>
        <taxon>Bacteria</taxon>
        <taxon>Bacillati</taxon>
        <taxon>Actinomycetota</taxon>
        <taxon>Actinomycetes</taxon>
        <taxon>Kitasatosporales</taxon>
        <taxon>Streptomycetaceae</taxon>
        <taxon>Streptomyces</taxon>
    </lineage>
</organism>
<sequence>MGGKGTALPDPAWTRLTDVAGKDEAFVRDLFAQEGWSSLAGELGETEAYSFARRTALMWLRPDAFAAGVARQVLAAASEARYRPLAAVPVRLERCAVRALWAYMCRWATTERLLLLDALAALGPGLLVLWADNTGAPACERMTAVKGRNDPRRREPGTLRDIAGSPNRVLTMLHCADMPRT</sequence>
<evidence type="ECO:0000313" key="1">
    <source>
        <dbReference type="EMBL" id="WND23529.1"/>
    </source>
</evidence>
<accession>A0ABY9UKX6</accession>
<dbReference type="Proteomes" id="UP001249394">
    <property type="component" value="Chromosome"/>
</dbReference>
<dbReference type="SUPFAM" id="SSF54919">
    <property type="entry name" value="Nucleoside diphosphate kinase, NDK"/>
    <property type="match status" value="1"/>
</dbReference>
<dbReference type="EMBL" id="CP134213">
    <property type="protein sequence ID" value="WND23529.1"/>
    <property type="molecule type" value="Genomic_DNA"/>
</dbReference>
<dbReference type="InterPro" id="IPR036850">
    <property type="entry name" value="NDK-like_dom_sf"/>
</dbReference>
<reference evidence="1 2" key="1">
    <citation type="submission" date="2023-09" db="EMBL/GenBank/DDBJ databases">
        <title>The genome sequence of Streptomyces anthocyanicus.</title>
        <authorList>
            <person name="Mo P."/>
        </authorList>
    </citation>
    <scope>NUCLEOTIDE SEQUENCE [LARGE SCALE GENOMIC DNA]</scope>
    <source>
        <strain evidence="1 2">JCM 4387</strain>
    </source>
</reference>
<keyword evidence="2" id="KW-1185">Reference proteome</keyword>
<name>A0ABY9UKX6_STRVL</name>
<evidence type="ECO:0000313" key="2">
    <source>
        <dbReference type="Proteomes" id="UP001249394"/>
    </source>
</evidence>